<evidence type="ECO:0000313" key="2">
    <source>
        <dbReference type="Proteomes" id="UP000020529"/>
    </source>
</evidence>
<dbReference type="Gene3D" id="1.25.40.10">
    <property type="entry name" value="Tetratricopeptide repeat domain"/>
    <property type="match status" value="1"/>
</dbReference>
<evidence type="ECO:0000313" key="1">
    <source>
        <dbReference type="EMBL" id="EXY75942.1"/>
    </source>
</evidence>
<dbReference type="Proteomes" id="UP000020529">
    <property type="component" value="Unassembled WGS sequence"/>
</dbReference>
<reference evidence="1 2" key="1">
    <citation type="submission" date="2014-02" db="EMBL/GenBank/DDBJ databases">
        <authorList>
            <person name="Sears C."/>
            <person name="Carroll K."/>
            <person name="Sack B.R."/>
            <person name="Qadri F."/>
            <person name="Myers L.L."/>
            <person name="Chung G.-T."/>
            <person name="Escheverria P."/>
            <person name="Fraser C.M."/>
            <person name="Sadzewicz L."/>
            <person name="Shefchek K.A."/>
            <person name="Tallon L."/>
            <person name="Das S.P."/>
            <person name="Daugherty S."/>
            <person name="Mongodin E.F."/>
        </authorList>
    </citation>
    <scope>NUCLEOTIDE SEQUENCE [LARGE SCALE GENOMIC DNA]</scope>
    <source>
        <strain evidence="2">3988T(B)14</strain>
    </source>
</reference>
<comment type="caution">
    <text evidence="1">The sequence shown here is derived from an EMBL/GenBank/DDBJ whole genome shotgun (WGS) entry which is preliminary data.</text>
</comment>
<dbReference type="EMBL" id="JGCY01000220">
    <property type="protein sequence ID" value="EXY75942.1"/>
    <property type="molecule type" value="Genomic_DNA"/>
</dbReference>
<dbReference type="RefSeq" id="WP_022347145.1">
    <property type="nucleotide sequence ID" value="NZ_JGCY01000220.1"/>
</dbReference>
<sequence>MKYTLEIQKLLLQAQNDNLHPREKANLLREAIRIADENEDVQWAVEMRLDLIYELNLLSADAEEIAVFSKILDSYENHKDQINEDDILWKYKWIWSCTFDLPSIPMEQVEAVGEDYKTRILRNGYSLRTYYHRLSVEYTKMREYAKAKECIDKMLAEKMDDLTCEACELNFMLDYYLETGQFEEAYNRAQPLITRQVSCYEANLRAYMKLAYYACKAGKPEIAADMCARAEEALAGREKDEYLLLYLGVFITYYFMTHPDRGWEYAERCIPWSLNTNMQKKYRFSCDMVEALSYESREEVSLSLPEEFPLYRADGIYSVAALRDYFYKQATQLASLYDTRNGNNGYQERLFNVNLIGNL</sequence>
<protein>
    <recommendedName>
        <fullName evidence="3">Tetratricopeptide repeat protein</fullName>
    </recommendedName>
</protein>
<evidence type="ECO:0008006" key="3">
    <source>
        <dbReference type="Google" id="ProtNLM"/>
    </source>
</evidence>
<name>A0A015T0A8_BACFG</name>
<dbReference type="InterPro" id="IPR011990">
    <property type="entry name" value="TPR-like_helical_dom_sf"/>
</dbReference>
<accession>A0A015T0A8</accession>
<gene>
    <name evidence="1" type="ORF">M124_0151</name>
</gene>
<proteinExistence type="predicted"/>
<organism evidence="1 2">
    <name type="scientific">Bacteroides fragilis str. 3988T(B)14</name>
    <dbReference type="NCBI Taxonomy" id="1339315"/>
    <lineage>
        <taxon>Bacteria</taxon>
        <taxon>Pseudomonadati</taxon>
        <taxon>Bacteroidota</taxon>
        <taxon>Bacteroidia</taxon>
        <taxon>Bacteroidales</taxon>
        <taxon>Bacteroidaceae</taxon>
        <taxon>Bacteroides</taxon>
    </lineage>
</organism>
<dbReference type="PATRIC" id="fig|1339315.3.peg.968"/>
<dbReference type="AlphaFoldDB" id="A0A015T0A8"/>